<name>A0AAN8JL02_PATCE</name>
<dbReference type="Pfam" id="PF01351">
    <property type="entry name" value="RNase_HII"/>
    <property type="match status" value="1"/>
</dbReference>
<comment type="function">
    <text evidence="10">Endonuclease that specifically degrades the RNA of RNA-DNA hybrids.</text>
</comment>
<dbReference type="FunFam" id="3.30.420.10:FF:000016">
    <property type="entry name" value="Ribonuclease"/>
    <property type="match status" value="1"/>
</dbReference>
<dbReference type="AlphaFoldDB" id="A0AAN8JL02"/>
<evidence type="ECO:0000259" key="11">
    <source>
        <dbReference type="PROSITE" id="PS51975"/>
    </source>
</evidence>
<dbReference type="EC" id="3.1.26.4" evidence="10"/>
<dbReference type="InterPro" id="IPR024567">
    <property type="entry name" value="RNase_HII/HIII_dom"/>
</dbReference>
<dbReference type="CDD" id="cd07181">
    <property type="entry name" value="RNase_HII_eukaryota_like"/>
    <property type="match status" value="1"/>
</dbReference>
<keyword evidence="7 9" id="KW-0378">Hydrolase</keyword>
<keyword evidence="5 9" id="KW-0479">Metal-binding</keyword>
<evidence type="ECO:0000256" key="6">
    <source>
        <dbReference type="ARBA" id="ARBA00022759"/>
    </source>
</evidence>
<feature type="binding site" evidence="9">
    <location>
        <position position="142"/>
    </location>
    <ligand>
        <name>a divalent metal cation</name>
        <dbReference type="ChEBI" id="CHEBI:60240"/>
    </ligand>
</feature>
<evidence type="ECO:0000256" key="5">
    <source>
        <dbReference type="ARBA" id="ARBA00022723"/>
    </source>
</evidence>
<accession>A0AAN8JL02</accession>
<dbReference type="GO" id="GO:0006298">
    <property type="term" value="P:mismatch repair"/>
    <property type="evidence" value="ECO:0007669"/>
    <property type="project" value="TreeGrafter"/>
</dbReference>
<keyword evidence="6 9" id="KW-0255">Endonuclease</keyword>
<dbReference type="NCBIfam" id="TIGR00729">
    <property type="entry name" value="ribonuclease HII"/>
    <property type="match status" value="1"/>
</dbReference>
<dbReference type="GO" id="GO:0043137">
    <property type="term" value="P:DNA replication, removal of RNA primer"/>
    <property type="evidence" value="ECO:0007669"/>
    <property type="project" value="TreeGrafter"/>
</dbReference>
<feature type="binding site" evidence="9">
    <location>
        <position position="35"/>
    </location>
    <ligand>
        <name>a divalent metal cation</name>
        <dbReference type="ChEBI" id="CHEBI:60240"/>
    </ligand>
</feature>
<evidence type="ECO:0000256" key="10">
    <source>
        <dbReference type="RuleBase" id="RU003515"/>
    </source>
</evidence>
<dbReference type="EMBL" id="JAZGQO010000009">
    <property type="protein sequence ID" value="KAK6177948.1"/>
    <property type="molecule type" value="Genomic_DNA"/>
</dbReference>
<dbReference type="InterPro" id="IPR012337">
    <property type="entry name" value="RNaseH-like_sf"/>
</dbReference>
<dbReference type="InterPro" id="IPR001352">
    <property type="entry name" value="RNase_HII/HIII"/>
</dbReference>
<keyword evidence="4 9" id="KW-0540">Nuclease</keyword>
<proteinExistence type="inferred from homology"/>
<dbReference type="GO" id="GO:0046872">
    <property type="term" value="F:metal ion binding"/>
    <property type="evidence" value="ECO:0007669"/>
    <property type="project" value="UniProtKB-KW"/>
</dbReference>
<evidence type="ECO:0000256" key="8">
    <source>
        <dbReference type="ARBA" id="ARBA00024981"/>
    </source>
</evidence>
<dbReference type="Proteomes" id="UP001347796">
    <property type="component" value="Unassembled WGS sequence"/>
</dbReference>
<evidence type="ECO:0000313" key="12">
    <source>
        <dbReference type="EMBL" id="KAK6177948.1"/>
    </source>
</evidence>
<dbReference type="FunFam" id="1.10.10.460:FF:000001">
    <property type="entry name" value="Ribonuclease"/>
    <property type="match status" value="1"/>
</dbReference>
<dbReference type="InterPro" id="IPR004649">
    <property type="entry name" value="RNase_H2_suA"/>
</dbReference>
<feature type="domain" description="RNase H type-2" evidence="11">
    <location>
        <begin position="28"/>
        <end position="251"/>
    </location>
</feature>
<evidence type="ECO:0000256" key="4">
    <source>
        <dbReference type="ARBA" id="ARBA00022722"/>
    </source>
</evidence>
<dbReference type="InterPro" id="IPR036397">
    <property type="entry name" value="RNaseH_sf"/>
</dbReference>
<dbReference type="GO" id="GO:0004523">
    <property type="term" value="F:RNA-DNA hybrid ribonuclease activity"/>
    <property type="evidence" value="ECO:0007669"/>
    <property type="project" value="UniProtKB-UniRule"/>
</dbReference>
<feature type="binding site" evidence="9">
    <location>
        <position position="34"/>
    </location>
    <ligand>
        <name>a divalent metal cation</name>
        <dbReference type="ChEBI" id="CHEBI:60240"/>
    </ligand>
</feature>
<evidence type="ECO:0000256" key="3">
    <source>
        <dbReference type="ARBA" id="ARBA00007058"/>
    </source>
</evidence>
<keyword evidence="13" id="KW-1185">Reference proteome</keyword>
<dbReference type="Gene3D" id="3.30.420.10">
    <property type="entry name" value="Ribonuclease H-like superfamily/Ribonuclease H"/>
    <property type="match status" value="1"/>
</dbReference>
<comment type="similarity">
    <text evidence="3">Belongs to the RNase HII family. Eukaryotic subfamily.</text>
</comment>
<comment type="cofactor">
    <cofactor evidence="9">
        <name>Mn(2+)</name>
        <dbReference type="ChEBI" id="CHEBI:29035"/>
    </cofactor>
    <cofactor evidence="9">
        <name>Mg(2+)</name>
        <dbReference type="ChEBI" id="CHEBI:18420"/>
    </cofactor>
    <text evidence="9">Manganese or magnesium. Binds 1 divalent metal ion per monomer in the absence of substrate. May bind a second metal ion after substrate binding.</text>
</comment>
<dbReference type="PROSITE" id="PS51975">
    <property type="entry name" value="RNASE_H_2"/>
    <property type="match status" value="1"/>
</dbReference>
<reference evidence="12 13" key="1">
    <citation type="submission" date="2024-01" db="EMBL/GenBank/DDBJ databases">
        <title>The genome of the rayed Mediterranean limpet Patella caerulea (Linnaeus, 1758).</title>
        <authorList>
            <person name="Anh-Thu Weber A."/>
            <person name="Halstead-Nussloch G."/>
        </authorList>
    </citation>
    <scope>NUCLEOTIDE SEQUENCE [LARGE SCALE GENOMIC DNA]</scope>
    <source>
        <strain evidence="12">AATW-2023a</strain>
        <tissue evidence="12">Whole specimen</tissue>
    </source>
</reference>
<dbReference type="Gene3D" id="1.10.10.460">
    <property type="entry name" value="Ribonuclease hii. Domain 2"/>
    <property type="match status" value="1"/>
</dbReference>
<dbReference type="GO" id="GO:0003723">
    <property type="term" value="F:RNA binding"/>
    <property type="evidence" value="ECO:0007669"/>
    <property type="project" value="UniProtKB-UniRule"/>
</dbReference>
<comment type="cofactor">
    <cofactor evidence="2">
        <name>Mg(2+)</name>
        <dbReference type="ChEBI" id="CHEBI:18420"/>
    </cofactor>
</comment>
<dbReference type="PANTHER" id="PTHR10954:SF7">
    <property type="entry name" value="RIBONUCLEASE H2 SUBUNIT A"/>
    <property type="match status" value="1"/>
</dbReference>
<evidence type="ECO:0000256" key="9">
    <source>
        <dbReference type="PROSITE-ProRule" id="PRU01319"/>
    </source>
</evidence>
<evidence type="ECO:0000256" key="7">
    <source>
        <dbReference type="ARBA" id="ARBA00022801"/>
    </source>
</evidence>
<protein>
    <recommendedName>
        <fullName evidence="10">Ribonuclease</fullName>
        <ecNumber evidence="10">3.1.26.4</ecNumber>
    </recommendedName>
</protein>
<comment type="catalytic activity">
    <reaction evidence="1 9 10">
        <text>Endonucleolytic cleavage to 5'-phosphomonoester.</text>
        <dbReference type="EC" id="3.1.26.4"/>
    </reaction>
</comment>
<comment type="function">
    <text evidence="8">Catalytic subunit of RNase HII, an endonuclease that specifically degrades the RNA of RNA:DNA hybrids. Participates in DNA replication, possibly by mediating the removal of lagging-strand Okazaki fragment RNA primers during DNA replication. Mediates the excision of single ribonucleotides from DNA:RNA duplexes.</text>
</comment>
<evidence type="ECO:0000256" key="1">
    <source>
        <dbReference type="ARBA" id="ARBA00000077"/>
    </source>
</evidence>
<sequence>MDQSKFEADRTKKCILESEAPECTKSEPCWLGIDEAGRGPVLGPMVYGTCYSPLTSGDLLKEMGLADSKTLSEEQRESMFEKIHEASDKVGWMVEILPPTYISNSMLRRIKYNLNALSHDSAIGLIEKVLAKGVNVQEIYVDTVGDPMKYQNKLKGLFPNISITVAKKADATYPVVSGASICAKVARDYSVKNWIFAEGIDTEGLVYGSGYPSDPNTKKFMSSSLDKVFGFTQFVRFSWSTAALIIEKEGVQVRWEDDDDEEENKDAKGSASLLTFFKRSDDDPKLHRHQYFTDRCLTSLTNL</sequence>
<comment type="caution">
    <text evidence="12">The sequence shown here is derived from an EMBL/GenBank/DDBJ whole genome shotgun (WGS) entry which is preliminary data.</text>
</comment>
<gene>
    <name evidence="12" type="ORF">SNE40_012806</name>
</gene>
<organism evidence="12 13">
    <name type="scientific">Patella caerulea</name>
    <name type="common">Rayed Mediterranean limpet</name>
    <dbReference type="NCBI Taxonomy" id="87958"/>
    <lineage>
        <taxon>Eukaryota</taxon>
        <taxon>Metazoa</taxon>
        <taxon>Spiralia</taxon>
        <taxon>Lophotrochozoa</taxon>
        <taxon>Mollusca</taxon>
        <taxon>Gastropoda</taxon>
        <taxon>Patellogastropoda</taxon>
        <taxon>Patelloidea</taxon>
        <taxon>Patellidae</taxon>
        <taxon>Patella</taxon>
    </lineage>
</organism>
<dbReference type="InterPro" id="IPR023160">
    <property type="entry name" value="RNase_HII_hlx-loop-hlx_cap_dom"/>
</dbReference>
<dbReference type="SUPFAM" id="SSF53098">
    <property type="entry name" value="Ribonuclease H-like"/>
    <property type="match status" value="1"/>
</dbReference>
<evidence type="ECO:0000313" key="13">
    <source>
        <dbReference type="Proteomes" id="UP001347796"/>
    </source>
</evidence>
<dbReference type="GO" id="GO:0032299">
    <property type="term" value="C:ribonuclease H2 complex"/>
    <property type="evidence" value="ECO:0007669"/>
    <property type="project" value="TreeGrafter"/>
</dbReference>
<evidence type="ECO:0000256" key="2">
    <source>
        <dbReference type="ARBA" id="ARBA00001946"/>
    </source>
</evidence>
<dbReference type="PANTHER" id="PTHR10954">
    <property type="entry name" value="RIBONUCLEASE H2 SUBUNIT A"/>
    <property type="match status" value="1"/>
</dbReference>